<keyword evidence="10" id="KW-1185">Reference proteome</keyword>
<name>A0ABT6Y5D9_9BACT</name>
<evidence type="ECO:0000256" key="3">
    <source>
        <dbReference type="ARBA" id="ARBA00022692"/>
    </source>
</evidence>
<gene>
    <name evidence="9" type="ORF">QM524_06145</name>
</gene>
<keyword evidence="3 6" id="KW-0812">Transmembrane</keyword>
<proteinExistence type="predicted"/>
<dbReference type="Pfam" id="PF04024">
    <property type="entry name" value="PspC"/>
    <property type="match status" value="1"/>
</dbReference>
<feature type="transmembrane region" description="Helical" evidence="6">
    <location>
        <begin position="88"/>
        <end position="106"/>
    </location>
</feature>
<keyword evidence="2" id="KW-1003">Cell membrane</keyword>
<dbReference type="Proteomes" id="UP001236507">
    <property type="component" value="Unassembled WGS sequence"/>
</dbReference>
<evidence type="ECO:0000259" key="7">
    <source>
        <dbReference type="Pfam" id="PF04024"/>
    </source>
</evidence>
<dbReference type="RefSeq" id="WP_095160840.1">
    <property type="nucleotide sequence ID" value="NZ_JASHIF010000004.1"/>
</dbReference>
<dbReference type="PANTHER" id="PTHR33885:SF3">
    <property type="entry name" value="PHAGE SHOCK PROTEIN C"/>
    <property type="match status" value="1"/>
</dbReference>
<feature type="transmembrane region" description="Helical" evidence="6">
    <location>
        <begin position="30"/>
        <end position="58"/>
    </location>
</feature>
<sequence>MNERLYRNPSKATLGGVCAGLSERFGIETVIIQLIFFFGTVLSHGFFFWMYIILWIALPVKNTWDTTVNDATAFNFNKPDMKKESNKIWGAVLIGLGLVFFLDEWIPSFDMHKLWPLVLIGVGGYIIFKDRKSNGNNDNYGQF</sequence>
<dbReference type="EMBL" id="JASHIF010000004">
    <property type="protein sequence ID" value="MDI9858779.1"/>
    <property type="molecule type" value="Genomic_DNA"/>
</dbReference>
<keyword evidence="4 6" id="KW-1133">Transmembrane helix</keyword>
<evidence type="ECO:0000256" key="5">
    <source>
        <dbReference type="ARBA" id="ARBA00023136"/>
    </source>
</evidence>
<dbReference type="PANTHER" id="PTHR33885">
    <property type="entry name" value="PHAGE SHOCK PROTEIN C"/>
    <property type="match status" value="1"/>
</dbReference>
<evidence type="ECO:0000259" key="8">
    <source>
        <dbReference type="Pfam" id="PF18917"/>
    </source>
</evidence>
<dbReference type="InterPro" id="IPR052027">
    <property type="entry name" value="PspC"/>
</dbReference>
<reference evidence="9 10" key="1">
    <citation type="submission" date="2023-05" db="EMBL/GenBank/DDBJ databases">
        <title>Novel species of genus Flectobacillus isolated from stream in China.</title>
        <authorList>
            <person name="Lu H."/>
        </authorList>
    </citation>
    <scope>NUCLEOTIDE SEQUENCE [LARGE SCALE GENOMIC DNA]</scope>
    <source>
        <strain evidence="9 10">KCTC 42575</strain>
    </source>
</reference>
<dbReference type="Pfam" id="PF18917">
    <property type="entry name" value="LiaI-LiaF-like_TM1"/>
    <property type="match status" value="1"/>
</dbReference>
<evidence type="ECO:0000256" key="2">
    <source>
        <dbReference type="ARBA" id="ARBA00022475"/>
    </source>
</evidence>
<evidence type="ECO:0000256" key="4">
    <source>
        <dbReference type="ARBA" id="ARBA00022989"/>
    </source>
</evidence>
<comment type="subcellular location">
    <subcellularLocation>
        <location evidence="1">Cell membrane</location>
        <topology evidence="1">Single-pass membrane protein</topology>
    </subcellularLocation>
</comment>
<evidence type="ECO:0000313" key="10">
    <source>
        <dbReference type="Proteomes" id="UP001236507"/>
    </source>
</evidence>
<protein>
    <submittedName>
        <fullName evidence="9">PspC domain-containing protein</fullName>
    </submittedName>
</protein>
<evidence type="ECO:0000256" key="1">
    <source>
        <dbReference type="ARBA" id="ARBA00004162"/>
    </source>
</evidence>
<evidence type="ECO:0000313" key="9">
    <source>
        <dbReference type="EMBL" id="MDI9858779.1"/>
    </source>
</evidence>
<feature type="domain" description="Phage shock protein PspC N-terminal" evidence="7">
    <location>
        <begin position="4"/>
        <end position="60"/>
    </location>
</feature>
<feature type="transmembrane region" description="Helical" evidence="6">
    <location>
        <begin position="112"/>
        <end position="128"/>
    </location>
</feature>
<accession>A0ABT6Y5D9</accession>
<dbReference type="InterPro" id="IPR043726">
    <property type="entry name" value="LiaI-LiaF-like_TM1"/>
</dbReference>
<organism evidence="9 10">
    <name type="scientific">Flectobacillus roseus</name>
    <dbReference type="NCBI Taxonomy" id="502259"/>
    <lineage>
        <taxon>Bacteria</taxon>
        <taxon>Pseudomonadati</taxon>
        <taxon>Bacteroidota</taxon>
        <taxon>Cytophagia</taxon>
        <taxon>Cytophagales</taxon>
        <taxon>Flectobacillaceae</taxon>
        <taxon>Flectobacillus</taxon>
    </lineage>
</organism>
<evidence type="ECO:0000256" key="6">
    <source>
        <dbReference type="SAM" id="Phobius"/>
    </source>
</evidence>
<keyword evidence="5 6" id="KW-0472">Membrane</keyword>
<feature type="domain" description="LiaI-LiaF-like transmembrane region" evidence="8">
    <location>
        <begin position="88"/>
        <end position="127"/>
    </location>
</feature>
<comment type="caution">
    <text evidence="9">The sequence shown here is derived from an EMBL/GenBank/DDBJ whole genome shotgun (WGS) entry which is preliminary data.</text>
</comment>
<dbReference type="InterPro" id="IPR007168">
    <property type="entry name" value="Phageshock_PspC_N"/>
</dbReference>